<dbReference type="PANTHER" id="PTHR40074">
    <property type="entry name" value="O-ACETYLTRANSFERASE WECH"/>
    <property type="match status" value="1"/>
</dbReference>
<keyword evidence="3" id="KW-1003">Cell membrane</keyword>
<evidence type="ECO:0000256" key="2">
    <source>
        <dbReference type="ARBA" id="ARBA00007400"/>
    </source>
</evidence>
<dbReference type="Proteomes" id="UP000470302">
    <property type="component" value="Unassembled WGS sequence"/>
</dbReference>
<dbReference type="RefSeq" id="WP_161098524.1">
    <property type="nucleotide sequence ID" value="NZ_WWCW01000081.1"/>
</dbReference>
<reference evidence="9 10" key="1">
    <citation type="submission" date="2020-01" db="EMBL/GenBank/DDBJ databases">
        <title>Novel species isolated from a subtropical stream in China.</title>
        <authorList>
            <person name="Lu H."/>
        </authorList>
    </citation>
    <scope>NUCLEOTIDE SEQUENCE [LARGE SCALE GENOMIC DNA]</scope>
    <source>
        <strain evidence="9 10">FT82W</strain>
    </source>
</reference>
<dbReference type="GO" id="GO:0005886">
    <property type="term" value="C:plasma membrane"/>
    <property type="evidence" value="ECO:0007669"/>
    <property type="project" value="UniProtKB-SubCell"/>
</dbReference>
<evidence type="ECO:0000256" key="7">
    <source>
        <dbReference type="SAM" id="Phobius"/>
    </source>
</evidence>
<protein>
    <submittedName>
        <fullName evidence="9">Acyltransferase family protein</fullName>
    </submittedName>
</protein>
<dbReference type="GO" id="GO:0016413">
    <property type="term" value="F:O-acetyltransferase activity"/>
    <property type="evidence" value="ECO:0007669"/>
    <property type="project" value="TreeGrafter"/>
</dbReference>
<gene>
    <name evidence="9" type="ORF">GTP91_20835</name>
</gene>
<dbReference type="Pfam" id="PF01757">
    <property type="entry name" value="Acyl_transf_3"/>
    <property type="match status" value="1"/>
</dbReference>
<name>A0A845G821_9BURK</name>
<dbReference type="PANTHER" id="PTHR40074:SF2">
    <property type="entry name" value="O-ACETYLTRANSFERASE WECH"/>
    <property type="match status" value="1"/>
</dbReference>
<evidence type="ECO:0000313" key="9">
    <source>
        <dbReference type="EMBL" id="MYM89612.1"/>
    </source>
</evidence>
<dbReference type="InterPro" id="IPR002656">
    <property type="entry name" value="Acyl_transf_3_dom"/>
</dbReference>
<feature type="transmembrane region" description="Helical" evidence="7">
    <location>
        <begin position="228"/>
        <end position="246"/>
    </location>
</feature>
<evidence type="ECO:0000313" key="10">
    <source>
        <dbReference type="Proteomes" id="UP000470302"/>
    </source>
</evidence>
<dbReference type="GO" id="GO:0009246">
    <property type="term" value="P:enterobacterial common antigen biosynthetic process"/>
    <property type="evidence" value="ECO:0007669"/>
    <property type="project" value="TreeGrafter"/>
</dbReference>
<feature type="transmembrane region" description="Helical" evidence="7">
    <location>
        <begin position="198"/>
        <end position="216"/>
    </location>
</feature>
<evidence type="ECO:0000256" key="1">
    <source>
        <dbReference type="ARBA" id="ARBA00004651"/>
    </source>
</evidence>
<feature type="transmembrane region" description="Helical" evidence="7">
    <location>
        <begin position="139"/>
        <end position="156"/>
    </location>
</feature>
<sequence length="312" mass="35362">MHRNLLVDTTKVLMAMMVVGIHSALFNDVSAPASHLLVEGAFRIAVPIFFVFNGYYLADGIQNQKNIYSLTRKILLLYVFWMLVYSPFYAYVAGEQPLVALRRLARTLLVGYFHLWYLIAMVYAMLLLRLMRNWSRSRLTLAALALFGAGTALQYLNYYGNLNLPVWLYRNGIFFGLPFMLAGYLIRTDKNRYPATQVGLALIVGLSMLLAESVLSNTYGRVGHGVDMYLSLIVTAPATAMLLLRFSNTTNSDHLSKLSGGVYFIHPLMMSLVFYFSKTAPPSWVLFLSTTLLCLVAFFPLYFLSKRRSFIL</sequence>
<dbReference type="AlphaFoldDB" id="A0A845G821"/>
<feature type="transmembrane region" description="Helical" evidence="7">
    <location>
        <begin position="168"/>
        <end position="186"/>
    </location>
</feature>
<feature type="transmembrane region" description="Helical" evidence="7">
    <location>
        <begin position="258"/>
        <end position="277"/>
    </location>
</feature>
<keyword evidence="9" id="KW-0012">Acyltransferase</keyword>
<comment type="similarity">
    <text evidence="2">Belongs to the acyltransferase 3 family.</text>
</comment>
<accession>A0A845G821</accession>
<keyword evidence="6 7" id="KW-0472">Membrane</keyword>
<evidence type="ECO:0000256" key="3">
    <source>
        <dbReference type="ARBA" id="ARBA00022475"/>
    </source>
</evidence>
<feature type="transmembrane region" description="Helical" evidence="7">
    <location>
        <begin position="283"/>
        <end position="304"/>
    </location>
</feature>
<comment type="caution">
    <text evidence="9">The sequence shown here is derived from an EMBL/GenBank/DDBJ whole genome shotgun (WGS) entry which is preliminary data.</text>
</comment>
<feature type="transmembrane region" description="Helical" evidence="7">
    <location>
        <begin position="104"/>
        <end position="127"/>
    </location>
</feature>
<keyword evidence="4 7" id="KW-0812">Transmembrane</keyword>
<organism evidence="9 10">
    <name type="scientific">Duganella vulcania</name>
    <dbReference type="NCBI Taxonomy" id="2692166"/>
    <lineage>
        <taxon>Bacteria</taxon>
        <taxon>Pseudomonadati</taxon>
        <taxon>Pseudomonadota</taxon>
        <taxon>Betaproteobacteria</taxon>
        <taxon>Burkholderiales</taxon>
        <taxon>Oxalobacteraceae</taxon>
        <taxon>Telluria group</taxon>
        <taxon>Duganella</taxon>
    </lineage>
</organism>
<feature type="transmembrane region" description="Helical" evidence="7">
    <location>
        <begin position="41"/>
        <end position="58"/>
    </location>
</feature>
<evidence type="ECO:0000259" key="8">
    <source>
        <dbReference type="Pfam" id="PF01757"/>
    </source>
</evidence>
<keyword evidence="5 7" id="KW-1133">Transmembrane helix</keyword>
<feature type="domain" description="Acyltransferase 3" evidence="8">
    <location>
        <begin position="7"/>
        <end position="299"/>
    </location>
</feature>
<feature type="transmembrane region" description="Helical" evidence="7">
    <location>
        <begin position="12"/>
        <end position="29"/>
    </location>
</feature>
<feature type="transmembrane region" description="Helical" evidence="7">
    <location>
        <begin position="70"/>
        <end position="92"/>
    </location>
</feature>
<comment type="subcellular location">
    <subcellularLocation>
        <location evidence="1">Cell membrane</location>
        <topology evidence="1">Multi-pass membrane protein</topology>
    </subcellularLocation>
</comment>
<evidence type="ECO:0000256" key="6">
    <source>
        <dbReference type="ARBA" id="ARBA00023136"/>
    </source>
</evidence>
<keyword evidence="9" id="KW-0808">Transferase</keyword>
<evidence type="ECO:0000256" key="5">
    <source>
        <dbReference type="ARBA" id="ARBA00022989"/>
    </source>
</evidence>
<evidence type="ECO:0000256" key="4">
    <source>
        <dbReference type="ARBA" id="ARBA00022692"/>
    </source>
</evidence>
<proteinExistence type="inferred from homology"/>
<dbReference type="EMBL" id="WWCW01000081">
    <property type="protein sequence ID" value="MYM89612.1"/>
    <property type="molecule type" value="Genomic_DNA"/>
</dbReference>